<dbReference type="InterPro" id="IPR003591">
    <property type="entry name" value="Leu-rich_rpt_typical-subtyp"/>
</dbReference>
<keyword evidence="9" id="KW-1185">Reference proteome</keyword>
<dbReference type="SMART" id="SM00369">
    <property type="entry name" value="LRR_TYP"/>
    <property type="match status" value="7"/>
</dbReference>
<evidence type="ECO:0000256" key="4">
    <source>
        <dbReference type="ARBA" id="ARBA00023157"/>
    </source>
</evidence>
<comment type="caution">
    <text evidence="8">The sequence shown here is derived from an EMBL/GenBank/DDBJ whole genome shotgun (WGS) entry which is preliminary data.</text>
</comment>
<dbReference type="AlphaFoldDB" id="A0A8B6D2S1"/>
<dbReference type="Gene3D" id="3.80.10.10">
    <property type="entry name" value="Ribonuclease Inhibitor"/>
    <property type="match status" value="2"/>
</dbReference>
<reference evidence="8" key="1">
    <citation type="submission" date="2018-11" db="EMBL/GenBank/DDBJ databases">
        <authorList>
            <person name="Alioto T."/>
            <person name="Alioto T."/>
        </authorList>
    </citation>
    <scope>NUCLEOTIDE SEQUENCE</scope>
</reference>
<organism evidence="8 9">
    <name type="scientific">Mytilus galloprovincialis</name>
    <name type="common">Mediterranean mussel</name>
    <dbReference type="NCBI Taxonomy" id="29158"/>
    <lineage>
        <taxon>Eukaryota</taxon>
        <taxon>Metazoa</taxon>
        <taxon>Spiralia</taxon>
        <taxon>Lophotrochozoa</taxon>
        <taxon>Mollusca</taxon>
        <taxon>Bivalvia</taxon>
        <taxon>Autobranchia</taxon>
        <taxon>Pteriomorphia</taxon>
        <taxon>Mytilida</taxon>
        <taxon>Mytiloidea</taxon>
        <taxon>Mytilidae</taxon>
        <taxon>Mytilinae</taxon>
        <taxon>Mytilus</taxon>
    </lineage>
</organism>
<dbReference type="InterPro" id="IPR001611">
    <property type="entry name" value="Leu-rich_rpt"/>
</dbReference>
<feature type="region of interest" description="Disordered" evidence="6">
    <location>
        <begin position="392"/>
        <end position="426"/>
    </location>
</feature>
<dbReference type="FunFam" id="2.20.100.10:FF:000001">
    <property type="entry name" value="semaphorin-5A isoform X1"/>
    <property type="match status" value="1"/>
</dbReference>
<name>A0A8B6D2S1_MYTGA</name>
<evidence type="ECO:0000256" key="2">
    <source>
        <dbReference type="ARBA" id="ARBA00022729"/>
    </source>
</evidence>
<evidence type="ECO:0000313" key="8">
    <source>
        <dbReference type="EMBL" id="VDI14156.1"/>
    </source>
</evidence>
<dbReference type="PROSITE" id="PS51450">
    <property type="entry name" value="LRR"/>
    <property type="match status" value="4"/>
</dbReference>
<keyword evidence="3" id="KW-0677">Repeat</keyword>
<keyword evidence="4" id="KW-1015">Disulfide bond</keyword>
<dbReference type="Pfam" id="PF13855">
    <property type="entry name" value="LRR_8"/>
    <property type="match status" value="2"/>
</dbReference>
<dbReference type="PROSITE" id="PS50092">
    <property type="entry name" value="TSP1"/>
    <property type="match status" value="2"/>
</dbReference>
<dbReference type="Gene3D" id="2.20.100.10">
    <property type="entry name" value="Thrombospondin type-1 (TSP1) repeat"/>
    <property type="match status" value="2"/>
</dbReference>
<accession>A0A8B6D2S1</accession>
<dbReference type="SUPFAM" id="SSF82895">
    <property type="entry name" value="TSP-1 type 1 repeat"/>
    <property type="match status" value="2"/>
</dbReference>
<evidence type="ECO:0000313" key="9">
    <source>
        <dbReference type="Proteomes" id="UP000596742"/>
    </source>
</evidence>
<evidence type="ECO:0000256" key="7">
    <source>
        <dbReference type="SAM" id="SignalP"/>
    </source>
</evidence>
<keyword evidence="2 7" id="KW-0732">Signal</keyword>
<proteinExistence type="predicted"/>
<protein>
    <submittedName>
        <fullName evidence="8">Netrin-G2 ligand</fullName>
    </submittedName>
</protein>
<dbReference type="OrthoDB" id="6144425at2759"/>
<feature type="chain" id="PRO_5032700332" evidence="7">
    <location>
        <begin position="20"/>
        <end position="426"/>
    </location>
</feature>
<dbReference type="FunFam" id="3.80.10.10:FF:000770">
    <property type="entry name" value="Uncharacterized protein"/>
    <property type="match status" value="1"/>
</dbReference>
<dbReference type="GO" id="GO:0005886">
    <property type="term" value="C:plasma membrane"/>
    <property type="evidence" value="ECO:0007669"/>
    <property type="project" value="TreeGrafter"/>
</dbReference>
<sequence>MLFKTIAVLALSILKEGYAVPCTEPGLTMCDCQGTKLYCAGQNLAQIPSNIPKNTTVLDLSGNQISAINATSLSGLTSLKSLSFNANEISSIEDGAFADLHSLEILSLENNKINSIDANLLSGLTLLEDLSLDNNEISTIEDGAFSDLGSLLTLSLYNNKISSLDAKLFSRLTLLRSLEISENEITSIEDDVFSGLQSVISLSLKNNRISKIEDGAFSDLQSLRFMQLRGNPLICCTMADFFEWRSNQTNIGRLSGTCTDFNLTTDINSFNASKCPKVDGGWSSWVNSTCSATCGNGIQSRNRTCDSPLPSAGGNYCEGSNEVSLKCSLPDCPVDGQWGAWSTGTCSVTCGNGIRYRNRRCDSPPSSNNGQDCIGSSTLHVICNSGVCPESCKGSRKKPESKRMKARKWKRYQYRQMNRRADTHHK</sequence>
<dbReference type="EMBL" id="UYJE01002834">
    <property type="protein sequence ID" value="VDI14156.1"/>
    <property type="molecule type" value="Genomic_DNA"/>
</dbReference>
<dbReference type="InterPro" id="IPR050541">
    <property type="entry name" value="LRR_TM_domain-containing"/>
</dbReference>
<dbReference type="Pfam" id="PF00090">
    <property type="entry name" value="TSP_1"/>
    <property type="match status" value="2"/>
</dbReference>
<dbReference type="InterPro" id="IPR036383">
    <property type="entry name" value="TSP1_rpt_sf"/>
</dbReference>
<dbReference type="PANTHER" id="PTHR24369">
    <property type="entry name" value="ANTIGEN BSP, PUTATIVE-RELATED"/>
    <property type="match status" value="1"/>
</dbReference>
<evidence type="ECO:0000256" key="5">
    <source>
        <dbReference type="ARBA" id="ARBA00023180"/>
    </source>
</evidence>
<dbReference type="SMART" id="SM00365">
    <property type="entry name" value="LRR_SD22"/>
    <property type="match status" value="6"/>
</dbReference>
<feature type="signal peptide" evidence="7">
    <location>
        <begin position="1"/>
        <end position="19"/>
    </location>
</feature>
<gene>
    <name evidence="8" type="ORF">MGAL_10B032828</name>
</gene>
<evidence type="ECO:0000256" key="1">
    <source>
        <dbReference type="ARBA" id="ARBA00022614"/>
    </source>
</evidence>
<evidence type="ECO:0000256" key="3">
    <source>
        <dbReference type="ARBA" id="ARBA00022737"/>
    </source>
</evidence>
<keyword evidence="5" id="KW-0325">Glycoprotein</keyword>
<feature type="compositionally biased region" description="Basic residues" evidence="6">
    <location>
        <begin position="404"/>
        <end position="413"/>
    </location>
</feature>
<evidence type="ECO:0000256" key="6">
    <source>
        <dbReference type="SAM" id="MobiDB-lite"/>
    </source>
</evidence>
<keyword evidence="1" id="KW-0433">Leucine-rich repeat</keyword>
<dbReference type="InterPro" id="IPR000884">
    <property type="entry name" value="TSP1_rpt"/>
</dbReference>
<dbReference type="Proteomes" id="UP000596742">
    <property type="component" value="Unassembled WGS sequence"/>
</dbReference>
<dbReference type="InterPro" id="IPR032675">
    <property type="entry name" value="LRR_dom_sf"/>
</dbReference>
<dbReference type="PANTHER" id="PTHR24369:SF210">
    <property type="entry name" value="CHAOPTIN-RELATED"/>
    <property type="match status" value="1"/>
</dbReference>
<dbReference type="SUPFAM" id="SSF52058">
    <property type="entry name" value="L domain-like"/>
    <property type="match status" value="1"/>
</dbReference>
<dbReference type="SMART" id="SM00209">
    <property type="entry name" value="TSP1"/>
    <property type="match status" value="2"/>
</dbReference>
<dbReference type="Pfam" id="PF00560">
    <property type="entry name" value="LRR_1"/>
    <property type="match status" value="1"/>
</dbReference>